<comment type="caution">
    <text evidence="2">The sequence shown here is derived from an EMBL/GenBank/DDBJ whole genome shotgun (WGS) entry which is preliminary data.</text>
</comment>
<evidence type="ECO:0000313" key="2">
    <source>
        <dbReference type="EMBL" id="RZU14168.1"/>
    </source>
</evidence>
<evidence type="ECO:0000313" key="3">
    <source>
        <dbReference type="Proteomes" id="UP000292027"/>
    </source>
</evidence>
<proteinExistence type="predicted"/>
<organism evidence="2 3">
    <name type="scientific">Kribbella rubisoli</name>
    <dbReference type="NCBI Taxonomy" id="3075929"/>
    <lineage>
        <taxon>Bacteria</taxon>
        <taxon>Bacillati</taxon>
        <taxon>Actinomycetota</taxon>
        <taxon>Actinomycetes</taxon>
        <taxon>Propionibacteriales</taxon>
        <taxon>Kribbellaceae</taxon>
        <taxon>Kribbella</taxon>
    </lineage>
</organism>
<feature type="compositionally biased region" description="Basic and acidic residues" evidence="1">
    <location>
        <begin position="269"/>
        <end position="303"/>
    </location>
</feature>
<gene>
    <name evidence="2" type="ORF">EV645_5032</name>
</gene>
<accession>A0A4Q7WVU8</accession>
<protein>
    <submittedName>
        <fullName evidence="2">Uncharacterized protein</fullName>
    </submittedName>
</protein>
<feature type="compositionally biased region" description="Low complexity" evidence="1">
    <location>
        <begin position="39"/>
        <end position="56"/>
    </location>
</feature>
<feature type="compositionally biased region" description="Low complexity" evidence="1">
    <location>
        <begin position="191"/>
        <end position="200"/>
    </location>
</feature>
<dbReference type="Proteomes" id="UP000292027">
    <property type="component" value="Unassembled WGS sequence"/>
</dbReference>
<feature type="compositionally biased region" description="Polar residues" evidence="1">
    <location>
        <begin position="1"/>
        <end position="15"/>
    </location>
</feature>
<name>A0A4Q7WVU8_9ACTN</name>
<feature type="region of interest" description="Disordered" evidence="1">
    <location>
        <begin position="1"/>
        <end position="105"/>
    </location>
</feature>
<dbReference type="AlphaFoldDB" id="A0A4Q7WVU8"/>
<feature type="region of interest" description="Disordered" evidence="1">
    <location>
        <begin position="182"/>
        <end position="344"/>
    </location>
</feature>
<feature type="compositionally biased region" description="Basic residues" evidence="1">
    <location>
        <begin position="22"/>
        <end position="35"/>
    </location>
</feature>
<dbReference type="EMBL" id="SHKR01000013">
    <property type="protein sequence ID" value="RZU14168.1"/>
    <property type="molecule type" value="Genomic_DNA"/>
</dbReference>
<evidence type="ECO:0000256" key="1">
    <source>
        <dbReference type="SAM" id="MobiDB-lite"/>
    </source>
</evidence>
<feature type="compositionally biased region" description="Low complexity" evidence="1">
    <location>
        <begin position="82"/>
        <end position="97"/>
    </location>
</feature>
<keyword evidence="3" id="KW-1185">Reference proteome</keyword>
<reference evidence="2 3" key="1">
    <citation type="journal article" date="2015" name="Stand. Genomic Sci.">
        <title>Genomic Encyclopedia of Bacterial and Archaeal Type Strains, Phase III: the genomes of soil and plant-associated and newly described type strains.</title>
        <authorList>
            <person name="Whitman W.B."/>
            <person name="Woyke T."/>
            <person name="Klenk H.P."/>
            <person name="Zhou Y."/>
            <person name="Lilburn T.G."/>
            <person name="Beck B.J."/>
            <person name="De Vos P."/>
            <person name="Vandamme P."/>
            <person name="Eisen J.A."/>
            <person name="Garrity G."/>
            <person name="Hugenholtz P."/>
            <person name="Kyrpides N.C."/>
        </authorList>
    </citation>
    <scope>NUCLEOTIDE SEQUENCE [LARGE SCALE GENOMIC DNA]</scope>
    <source>
        <strain evidence="2 3">VKM Ac-2540</strain>
    </source>
</reference>
<sequence length="409" mass="42318">MHSNWTARSRTSPAQPRTDRNRLRRTRPASRRRPQNHPATSTTAQTTGTGRQVQAGWGPAGWGQTATRTSPTAGRTVSGWSARGRPGAGRTATGQAGWDQADRAPLGSVPAGSGLAGWEPTADLAVVVRAAEGRTGSGLAGSGLVGSGRAGWSLGRQDRTAGDRTAAGLIVVGLIVVGRAAPDPTAPDPTAPDLTAPDPTAADRADPDLPDPEPAGLGLVGLGRRVGRGVRGGRGSSRLRTSCWREARPATGSGTHAWRRCHRSTTTAHADRPQDHPAPVEDHAARPHPQDHGRAGSPRERLGPVRGPAGLLRDGGGSARDRAPVGGSADRQPGRSPGAGSSCPTSMLLTTLLGGGAGCRFPRTYFARSGPTRLATPASRLELVRHLLHLRRRCGPGVARIRVAPVPPA</sequence>
<feature type="compositionally biased region" description="Polar residues" evidence="1">
    <location>
        <begin position="64"/>
        <end position="79"/>
    </location>
</feature>